<feature type="transmembrane region" description="Helical" evidence="2">
    <location>
        <begin position="64"/>
        <end position="84"/>
    </location>
</feature>
<protein>
    <recommendedName>
        <fullName evidence="5">DUF4280 domain-containing protein</fullName>
    </recommendedName>
</protein>
<evidence type="ECO:0008006" key="5">
    <source>
        <dbReference type="Google" id="ProtNLM"/>
    </source>
</evidence>
<dbReference type="Proteomes" id="UP000229630">
    <property type="component" value="Chromosome 2"/>
</dbReference>
<reference evidence="3 4" key="1">
    <citation type="submission" date="2017-11" db="EMBL/GenBank/DDBJ databases">
        <title>Genome sequencing of Prevotella intermedia KCOM 2837.</title>
        <authorList>
            <person name="Kook J.-K."/>
            <person name="Park S.-N."/>
            <person name="Lim Y.K."/>
        </authorList>
    </citation>
    <scope>NUCLEOTIDE SEQUENCE [LARGE SCALE GENOMIC DNA]</scope>
    <source>
        <strain evidence="3 4">KCOM 2837</strain>
    </source>
</reference>
<evidence type="ECO:0000256" key="1">
    <source>
        <dbReference type="SAM" id="MobiDB-lite"/>
    </source>
</evidence>
<keyword evidence="2" id="KW-0812">Transmembrane</keyword>
<dbReference type="RefSeq" id="WP_100020019.1">
    <property type="nucleotide sequence ID" value="NZ_CP024724.1"/>
</dbReference>
<keyword evidence="2" id="KW-0472">Membrane</keyword>
<keyword evidence="2" id="KW-1133">Transmembrane helix</keyword>
<sequence>MGQSYIRHGTNVVCTNMTCYTPRELWRVDKDGYVINSASKKPLLNIDDKKISKTFVCKMPIKKWGGLIAFLAGVVVGALIVGAVVATGGAALMVAAIVIGVGALAYAGYKGVKGVAHDCDNTLESLWNSPHPKVFIEKKKALLNRSKMLCTTGGTINIIVNPEQAKKAALYISAMNTAEIYVQLKSKLLQGVISGLTGGANPFALALSVGFYCGALNFGGFDFSETGKSNQKPDPGGDLKNTGITTGAETGVSVIQDGVKTGMSANKAGVSEAANINAQIASKAGAANMKGMESLVYGSQAAGASADAATWSAEAAIRSSNGASSSSVASAKLAEQMYKESSEELMHKAAQAALEQQDILAEAASLEGGKAAAVKAAKNGVWKDGLKEFGKSFAKGLAGAAVAYAIEEGTNWVENKIEEETGKRSKEINDSDDNDTASNANYMGIIANS</sequence>
<evidence type="ECO:0000313" key="3">
    <source>
        <dbReference type="EMBL" id="ATV27297.1"/>
    </source>
</evidence>
<proteinExistence type="predicted"/>
<dbReference type="EMBL" id="CP024724">
    <property type="protein sequence ID" value="ATV27297.1"/>
    <property type="molecule type" value="Genomic_DNA"/>
</dbReference>
<gene>
    <name evidence="3" type="ORF">CTM62_11015</name>
</gene>
<accession>A0A2D3L9M7</accession>
<organism evidence="3 4">
    <name type="scientific">Prevotella intermedia</name>
    <dbReference type="NCBI Taxonomy" id="28131"/>
    <lineage>
        <taxon>Bacteria</taxon>
        <taxon>Pseudomonadati</taxon>
        <taxon>Bacteroidota</taxon>
        <taxon>Bacteroidia</taxon>
        <taxon>Bacteroidales</taxon>
        <taxon>Prevotellaceae</taxon>
        <taxon>Prevotella</taxon>
    </lineage>
</organism>
<evidence type="ECO:0000313" key="4">
    <source>
        <dbReference type="Proteomes" id="UP000229630"/>
    </source>
</evidence>
<name>A0A2D3L9M7_PREIN</name>
<dbReference type="AlphaFoldDB" id="A0A2D3L9M7"/>
<feature type="region of interest" description="Disordered" evidence="1">
    <location>
        <begin position="421"/>
        <end position="441"/>
    </location>
</feature>
<evidence type="ECO:0000256" key="2">
    <source>
        <dbReference type="SAM" id="Phobius"/>
    </source>
</evidence>
<feature type="transmembrane region" description="Helical" evidence="2">
    <location>
        <begin position="90"/>
        <end position="109"/>
    </location>
</feature>